<dbReference type="AlphaFoldDB" id="A0A1I9GAE5"/>
<name>A0A1I9GAE5_BRUMA</name>
<gene>
    <name evidence="1" type="primary">Bm11915</name>
    <name evidence="1" type="ORF">BM_Bm11915</name>
</gene>
<protein>
    <submittedName>
        <fullName evidence="1">Bm11915</fullName>
    </submittedName>
</protein>
<sequence length="141" mass="15882">MLWFISRNSLVFPERQFSLMLSPCWPQKGRLSLFRPHDMMTLFHFQGFGGGCAFRELATVERASEQHIDNTEKLCGRVEEARSCVTTTPLFICSTDVYGLSQSGCRGVEELHSRAAAIAGKALQFCRLAGYALWRIRCAPC</sequence>
<reference evidence="1" key="1">
    <citation type="journal article" date="2007" name="Science">
        <title>Draft genome of the filarial nematode parasite Brugia malayi.</title>
        <authorList>
            <person name="Ghedin E."/>
            <person name="Wang S."/>
            <person name="Spiro D."/>
            <person name="Caler E."/>
            <person name="Zhao Q."/>
            <person name="Crabtree J."/>
            <person name="Allen J.E."/>
            <person name="Delcher A.L."/>
            <person name="Guiliano D.B."/>
            <person name="Miranda-Saavedra D."/>
            <person name="Angiuoli S.V."/>
            <person name="Creasy T."/>
            <person name="Amedeo P."/>
            <person name="Haas B."/>
            <person name="El-Sayed N.M."/>
            <person name="Wortman J.R."/>
            <person name="Feldblyum T."/>
            <person name="Tallon L."/>
            <person name="Schatz M."/>
            <person name="Shumway M."/>
            <person name="Koo H."/>
            <person name="Salzberg S.L."/>
            <person name="Schobel S."/>
            <person name="Pertea M."/>
            <person name="Pop M."/>
            <person name="White O."/>
            <person name="Barton G.J."/>
            <person name="Carlow C.K."/>
            <person name="Crawford M.J."/>
            <person name="Daub J."/>
            <person name="Dimmic M.W."/>
            <person name="Estes C.F."/>
            <person name="Foster J.M."/>
            <person name="Ganatra M."/>
            <person name="Gregory W.F."/>
            <person name="Johnson N.M."/>
            <person name="Jin J."/>
            <person name="Komuniecki R."/>
            <person name="Korf I."/>
            <person name="Kumar S."/>
            <person name="Laney S."/>
            <person name="Li B.W."/>
            <person name="Li W."/>
            <person name="Lindblom T.H."/>
            <person name="Lustigman S."/>
            <person name="Ma D."/>
            <person name="Maina C.V."/>
            <person name="Martin D.M."/>
            <person name="McCarter J.P."/>
            <person name="McReynolds L."/>
            <person name="Mitreva M."/>
            <person name="Nutman T.B."/>
            <person name="Parkinson J."/>
            <person name="Peregrin-Alvarez J.M."/>
            <person name="Poole C."/>
            <person name="Ren Q."/>
            <person name="Saunders L."/>
            <person name="Sluder A.E."/>
            <person name="Smith K."/>
            <person name="Stanke M."/>
            <person name="Unnasch T.R."/>
            <person name="Ware J."/>
            <person name="Wei A.D."/>
            <person name="Weil G."/>
            <person name="Williams D.J."/>
            <person name="Zhang Y."/>
            <person name="Williams S.A."/>
            <person name="Fraser-Liggett C."/>
            <person name="Slatko B."/>
            <person name="Blaxter M.L."/>
            <person name="Scott A.L."/>
        </authorList>
    </citation>
    <scope>NUCLEOTIDE SEQUENCE</scope>
    <source>
        <strain evidence="1">FR3</strain>
    </source>
</reference>
<dbReference type="EMBL" id="LN860702">
    <property type="protein sequence ID" value="CDQ07585.1"/>
    <property type="molecule type" value="Genomic_DNA"/>
</dbReference>
<accession>A0A1I9GAE5</accession>
<evidence type="ECO:0000313" key="1">
    <source>
        <dbReference type="EMBL" id="CDQ07585.1"/>
    </source>
</evidence>
<proteinExistence type="predicted"/>
<organism evidence="1">
    <name type="scientific">Brugia malayi</name>
    <name type="common">Filarial nematode worm</name>
    <dbReference type="NCBI Taxonomy" id="6279"/>
    <lineage>
        <taxon>Eukaryota</taxon>
        <taxon>Metazoa</taxon>
        <taxon>Ecdysozoa</taxon>
        <taxon>Nematoda</taxon>
        <taxon>Chromadorea</taxon>
        <taxon>Rhabditida</taxon>
        <taxon>Spirurina</taxon>
        <taxon>Spiruromorpha</taxon>
        <taxon>Filarioidea</taxon>
        <taxon>Onchocercidae</taxon>
        <taxon>Brugia</taxon>
    </lineage>
</organism>
<reference evidence="1" key="2">
    <citation type="submission" date="2012-12" db="EMBL/GenBank/DDBJ databases">
        <authorList>
            <consortium name="WormBase Consortium"/>
            <person name="Ghedin E."/>
            <person name="Paulini M."/>
        </authorList>
    </citation>
    <scope>NUCLEOTIDE SEQUENCE</scope>
    <source>
        <strain evidence="1">FR3</strain>
    </source>
</reference>